<dbReference type="RefSeq" id="WP_350332346.1">
    <property type="nucleotide sequence ID" value="NZ_CP054719.1"/>
</dbReference>
<protein>
    <submittedName>
        <fullName evidence="2">Uncharacterized protein</fullName>
    </submittedName>
</protein>
<accession>A0A7L9RST0</accession>
<reference evidence="2 3" key="1">
    <citation type="submission" date="2020-06" db="EMBL/GenBank/DDBJ databases">
        <title>The endosymbiont of the kinetoplastid Bodo saltans is a Paracaedibacter-like alpha-proteobacterium possessing a putative toxin-antitoxin system.</title>
        <authorList>
            <person name="Midha S."/>
            <person name="Rigden D.J."/>
            <person name="Siozios S."/>
            <person name="Hurst G.D.D."/>
            <person name="Jackson A.P."/>
        </authorList>
    </citation>
    <scope>NUCLEOTIDE SEQUENCE [LARGE SCALE GENOMIC DNA]</scope>
    <source>
        <strain evidence="2">Lake Konstanz</strain>
    </source>
</reference>
<feature type="signal peptide" evidence="1">
    <location>
        <begin position="1"/>
        <end position="28"/>
    </location>
</feature>
<dbReference type="KEGG" id="pbal:CPBP_00360"/>
<gene>
    <name evidence="2" type="ORF">CPBP_00360</name>
</gene>
<dbReference type="Proteomes" id="UP000594001">
    <property type="component" value="Chromosome"/>
</dbReference>
<proteinExistence type="predicted"/>
<sequence length="337" mass="38269">MKYVFLRTLFLIVFVFQFTLTLTTAATAAAAEAAPSFSDCPTVWCRYSVETVAAHFELMSKLPAIERLDSKISGANFATAFFNGKLLEVGEGDSAVCVFTSNHIHDFEIGATYDRDPRRTFQRTIISKVNAIRDKQAALKISAIRDDWFDRFAAEIEAIKAEVIAPAERVRGIYSAYKILQSRYRSEYPFVFRMKETYPCFDSEASIARYGTFKLRSEDLSSMDLLELRIHSRFNPCFFCVQMLHHYAQHWSEMLGKPVRVFVSSQEVYHMPEDVMPADHVIPEGVMIKYGLTIERELTLEEMESFTYSPGRPGKIIQTFLPMVDETAPAATAAASE</sequence>
<keyword evidence="3" id="KW-1185">Reference proteome</keyword>
<keyword evidence="1" id="KW-0732">Signal</keyword>
<feature type="chain" id="PRO_5032543317" evidence="1">
    <location>
        <begin position="29"/>
        <end position="337"/>
    </location>
</feature>
<organism evidence="2 3">
    <name type="scientific">Candidatus Bodocaedibacter vickermanii</name>
    <dbReference type="NCBI Taxonomy" id="2741701"/>
    <lineage>
        <taxon>Bacteria</taxon>
        <taxon>Pseudomonadati</taxon>
        <taxon>Pseudomonadota</taxon>
        <taxon>Alphaproteobacteria</taxon>
        <taxon>Holosporales</taxon>
        <taxon>Candidatus Paracaedibacteraceae</taxon>
        <taxon>Candidatus Bodocaedibacter</taxon>
    </lineage>
</organism>
<evidence type="ECO:0000313" key="2">
    <source>
        <dbReference type="EMBL" id="QOL19596.1"/>
    </source>
</evidence>
<evidence type="ECO:0000256" key="1">
    <source>
        <dbReference type="SAM" id="SignalP"/>
    </source>
</evidence>
<name>A0A7L9RST0_9PROT</name>
<dbReference type="AlphaFoldDB" id="A0A7L9RST0"/>
<evidence type="ECO:0000313" key="3">
    <source>
        <dbReference type="Proteomes" id="UP000594001"/>
    </source>
</evidence>
<dbReference type="EMBL" id="CP054719">
    <property type="protein sequence ID" value="QOL19596.1"/>
    <property type="molecule type" value="Genomic_DNA"/>
</dbReference>